<proteinExistence type="predicted"/>
<keyword evidence="4" id="KW-1185">Reference proteome</keyword>
<feature type="transmembrane region" description="Helical" evidence="1">
    <location>
        <begin position="230"/>
        <end position="249"/>
    </location>
</feature>
<dbReference type="PANTHER" id="PTHR31589">
    <property type="entry name" value="PROTEIN, PUTATIVE (DUF239)-RELATED-RELATED"/>
    <property type="match status" value="1"/>
</dbReference>
<keyword evidence="1" id="KW-0812">Transmembrane</keyword>
<dbReference type="Pfam" id="PF03080">
    <property type="entry name" value="Neprosin"/>
    <property type="match status" value="2"/>
</dbReference>
<sequence>MRLGHMETQPPKIYGTKVRMSVWQLKTQKDAGEFSLGQFWLVSGSYNAGDLNSIEAGWQVYPHIYMDNQPREMHTRSINITISLFRINPDQPKSSYWGCYFSNDSKLRLWWLGVGFSNCTIVEAVGYWPTEIFTRLIEYAEEVQWCGEITNGNISGQHTTTHMGSGYFPDIGFCTATYMCDLEIAANIGDFQPVYDLRFRATNPKYYNVKKVNDTCFFFGGSEHARGVSLRVKLVILHFTFLFYFLACII</sequence>
<dbReference type="InterPro" id="IPR004314">
    <property type="entry name" value="Neprosin"/>
</dbReference>
<feature type="non-terminal residue" evidence="3">
    <location>
        <position position="250"/>
    </location>
</feature>
<keyword evidence="1" id="KW-0472">Membrane</keyword>
<evidence type="ECO:0000313" key="4">
    <source>
        <dbReference type="Proteomes" id="UP000836841"/>
    </source>
</evidence>
<accession>A0AAU9RR59</accession>
<feature type="domain" description="Neprosin PEP catalytic" evidence="2">
    <location>
        <begin position="1"/>
        <end position="229"/>
    </location>
</feature>
<evidence type="ECO:0000313" key="3">
    <source>
        <dbReference type="EMBL" id="CAH2048234.1"/>
    </source>
</evidence>
<dbReference type="Proteomes" id="UP000836841">
    <property type="component" value="Chromosome 2"/>
</dbReference>
<dbReference type="PANTHER" id="PTHR31589:SF110">
    <property type="entry name" value="PROTEIN, PUTATIVE (DUF239)-RELATED"/>
    <property type="match status" value="1"/>
</dbReference>
<evidence type="ECO:0000259" key="2">
    <source>
        <dbReference type="PROSITE" id="PS52045"/>
    </source>
</evidence>
<dbReference type="InterPro" id="IPR053168">
    <property type="entry name" value="Glutamic_endopeptidase"/>
</dbReference>
<dbReference type="AlphaFoldDB" id="A0AAU9RR59"/>
<organism evidence="3 4">
    <name type="scientific">Thlaspi arvense</name>
    <name type="common">Field penny-cress</name>
    <dbReference type="NCBI Taxonomy" id="13288"/>
    <lineage>
        <taxon>Eukaryota</taxon>
        <taxon>Viridiplantae</taxon>
        <taxon>Streptophyta</taxon>
        <taxon>Embryophyta</taxon>
        <taxon>Tracheophyta</taxon>
        <taxon>Spermatophyta</taxon>
        <taxon>Magnoliopsida</taxon>
        <taxon>eudicotyledons</taxon>
        <taxon>Gunneridae</taxon>
        <taxon>Pentapetalae</taxon>
        <taxon>rosids</taxon>
        <taxon>malvids</taxon>
        <taxon>Brassicales</taxon>
        <taxon>Brassicaceae</taxon>
        <taxon>Thlaspideae</taxon>
        <taxon>Thlaspi</taxon>
    </lineage>
</organism>
<keyword evidence="1" id="KW-1133">Transmembrane helix</keyword>
<dbReference type="PROSITE" id="PS52045">
    <property type="entry name" value="NEPROSIN_PEP_CD"/>
    <property type="match status" value="1"/>
</dbReference>
<name>A0AAU9RR59_THLAR</name>
<dbReference type="EMBL" id="OU466858">
    <property type="protein sequence ID" value="CAH2048234.1"/>
    <property type="molecule type" value="Genomic_DNA"/>
</dbReference>
<reference evidence="3 4" key="1">
    <citation type="submission" date="2022-03" db="EMBL/GenBank/DDBJ databases">
        <authorList>
            <person name="Nunn A."/>
            <person name="Chopra R."/>
            <person name="Nunn A."/>
            <person name="Contreras Garrido A."/>
        </authorList>
    </citation>
    <scope>NUCLEOTIDE SEQUENCE [LARGE SCALE GENOMIC DNA]</scope>
</reference>
<evidence type="ECO:0000256" key="1">
    <source>
        <dbReference type="SAM" id="Phobius"/>
    </source>
</evidence>
<protein>
    <recommendedName>
        <fullName evidence="2">Neprosin PEP catalytic domain-containing protein</fullName>
    </recommendedName>
</protein>
<gene>
    <name evidence="3" type="ORF">TAV2_LOCUS6694</name>
</gene>